<reference evidence="2" key="1">
    <citation type="submission" date="2021-02" db="EMBL/GenBank/DDBJ databases">
        <authorList>
            <person name="Nowell W R."/>
        </authorList>
    </citation>
    <scope>NUCLEOTIDE SEQUENCE</scope>
</reference>
<proteinExistence type="predicted"/>
<feature type="non-terminal residue" evidence="2">
    <location>
        <position position="1"/>
    </location>
</feature>
<evidence type="ECO:0000256" key="1">
    <source>
        <dbReference type="SAM" id="Coils"/>
    </source>
</evidence>
<comment type="caution">
    <text evidence="2">The sequence shown here is derived from an EMBL/GenBank/DDBJ whole genome shotgun (WGS) entry which is preliminary data.</text>
</comment>
<evidence type="ECO:0000313" key="3">
    <source>
        <dbReference type="Proteomes" id="UP000663881"/>
    </source>
</evidence>
<keyword evidence="1" id="KW-0175">Coiled coil</keyword>
<feature type="coiled-coil region" evidence="1">
    <location>
        <begin position="50"/>
        <end position="102"/>
    </location>
</feature>
<name>A0A820RFI7_9BILA</name>
<sequence length="122" mass="14385">LEPLIDNINQLADRLQQVNVDSLLQPIRIQLDQWKQEAFQSIEHIYEQKSNELNELISKKLNQLRQETEQIQTKIAQVIRNHDSTNEQIDIFVKTIQNLERETTDINIKPINTNIQPFILSN</sequence>
<dbReference type="Proteomes" id="UP000663881">
    <property type="component" value="Unassembled WGS sequence"/>
</dbReference>
<accession>A0A820RFI7</accession>
<organism evidence="2 3">
    <name type="scientific">Adineta steineri</name>
    <dbReference type="NCBI Taxonomy" id="433720"/>
    <lineage>
        <taxon>Eukaryota</taxon>
        <taxon>Metazoa</taxon>
        <taxon>Spiralia</taxon>
        <taxon>Gnathifera</taxon>
        <taxon>Rotifera</taxon>
        <taxon>Eurotatoria</taxon>
        <taxon>Bdelloidea</taxon>
        <taxon>Adinetida</taxon>
        <taxon>Adinetidae</taxon>
        <taxon>Adineta</taxon>
    </lineage>
</organism>
<dbReference type="EMBL" id="CAJOAY010032886">
    <property type="protein sequence ID" value="CAF4434934.1"/>
    <property type="molecule type" value="Genomic_DNA"/>
</dbReference>
<protein>
    <submittedName>
        <fullName evidence="2">Uncharacterized protein</fullName>
    </submittedName>
</protein>
<evidence type="ECO:0000313" key="2">
    <source>
        <dbReference type="EMBL" id="CAF4434934.1"/>
    </source>
</evidence>
<gene>
    <name evidence="2" type="ORF">OKA104_LOCUS53292</name>
</gene>
<dbReference type="AlphaFoldDB" id="A0A820RFI7"/>